<feature type="compositionally biased region" description="Low complexity" evidence="1">
    <location>
        <begin position="129"/>
        <end position="139"/>
    </location>
</feature>
<sequence>MRGDVDGEEEHGQDEEGSEAAVEPGAQDPALPERRVGVGPPRRHPPPRGGRHGQHGGGGASELPRGAVRLEQQHPRDLARVLATPRLGPRSRRLQLRYGPVRILHLHHHRRPAPSPRLPPPPRRHCHLAAHPARNAAGS</sequence>
<dbReference type="AlphaFoldDB" id="A0A0A9FRX9"/>
<accession>A0A0A9FRX9</accession>
<evidence type="ECO:0000313" key="2">
    <source>
        <dbReference type="EMBL" id="JAE15585.1"/>
    </source>
</evidence>
<name>A0A0A9FRX9_ARUDO</name>
<reference evidence="2" key="2">
    <citation type="journal article" date="2015" name="Data Brief">
        <title>Shoot transcriptome of the giant reed, Arundo donax.</title>
        <authorList>
            <person name="Barrero R.A."/>
            <person name="Guerrero F.D."/>
            <person name="Moolhuijzen P."/>
            <person name="Goolsby J.A."/>
            <person name="Tidwell J."/>
            <person name="Bellgard S.E."/>
            <person name="Bellgard M.I."/>
        </authorList>
    </citation>
    <scope>NUCLEOTIDE SEQUENCE</scope>
    <source>
        <tissue evidence="2">Shoot tissue taken approximately 20 cm above the soil surface</tissue>
    </source>
</reference>
<feature type="region of interest" description="Disordered" evidence="1">
    <location>
        <begin position="1"/>
        <end position="90"/>
    </location>
</feature>
<protein>
    <submittedName>
        <fullName evidence="2">Uncharacterized protein</fullName>
    </submittedName>
</protein>
<organism evidence="2">
    <name type="scientific">Arundo donax</name>
    <name type="common">Giant reed</name>
    <name type="synonym">Donax arundinaceus</name>
    <dbReference type="NCBI Taxonomy" id="35708"/>
    <lineage>
        <taxon>Eukaryota</taxon>
        <taxon>Viridiplantae</taxon>
        <taxon>Streptophyta</taxon>
        <taxon>Embryophyta</taxon>
        <taxon>Tracheophyta</taxon>
        <taxon>Spermatophyta</taxon>
        <taxon>Magnoliopsida</taxon>
        <taxon>Liliopsida</taxon>
        <taxon>Poales</taxon>
        <taxon>Poaceae</taxon>
        <taxon>PACMAD clade</taxon>
        <taxon>Arundinoideae</taxon>
        <taxon>Arundineae</taxon>
        <taxon>Arundo</taxon>
    </lineage>
</organism>
<dbReference type="EMBL" id="GBRH01182311">
    <property type="protein sequence ID" value="JAE15585.1"/>
    <property type="molecule type" value="Transcribed_RNA"/>
</dbReference>
<proteinExistence type="predicted"/>
<feature type="region of interest" description="Disordered" evidence="1">
    <location>
        <begin position="105"/>
        <end position="139"/>
    </location>
</feature>
<feature type="compositionally biased region" description="Acidic residues" evidence="1">
    <location>
        <begin position="1"/>
        <end position="18"/>
    </location>
</feature>
<reference evidence="2" key="1">
    <citation type="submission" date="2014-09" db="EMBL/GenBank/DDBJ databases">
        <authorList>
            <person name="Magalhaes I.L.F."/>
            <person name="Oliveira U."/>
            <person name="Santos F.R."/>
            <person name="Vidigal T.H.D.A."/>
            <person name="Brescovit A.D."/>
            <person name="Santos A.J."/>
        </authorList>
    </citation>
    <scope>NUCLEOTIDE SEQUENCE</scope>
    <source>
        <tissue evidence="2">Shoot tissue taken approximately 20 cm above the soil surface</tissue>
    </source>
</reference>
<feature type="compositionally biased region" description="Basic residues" evidence="1">
    <location>
        <begin position="41"/>
        <end position="54"/>
    </location>
</feature>
<evidence type="ECO:0000256" key="1">
    <source>
        <dbReference type="SAM" id="MobiDB-lite"/>
    </source>
</evidence>